<feature type="domain" description="HNH nuclease" evidence="1">
    <location>
        <begin position="83"/>
        <end position="134"/>
    </location>
</feature>
<protein>
    <submittedName>
        <fullName evidence="2">HNH endonuclease family protein</fullName>
    </submittedName>
</protein>
<dbReference type="Pfam" id="PF01844">
    <property type="entry name" value="HNH"/>
    <property type="match status" value="1"/>
</dbReference>
<keyword evidence="2" id="KW-0540">Nuclease</keyword>
<gene>
    <name evidence="2" type="ORF">MNBD_NITROSPINAE04-1039</name>
</gene>
<dbReference type="CDD" id="cd00085">
    <property type="entry name" value="HNHc"/>
    <property type="match status" value="1"/>
</dbReference>
<dbReference type="PANTHER" id="PTHR33877:SF2">
    <property type="entry name" value="OS07G0170200 PROTEIN"/>
    <property type="match status" value="1"/>
</dbReference>
<organism evidence="2">
    <name type="scientific">hydrothermal vent metagenome</name>
    <dbReference type="NCBI Taxonomy" id="652676"/>
    <lineage>
        <taxon>unclassified sequences</taxon>
        <taxon>metagenomes</taxon>
        <taxon>ecological metagenomes</taxon>
    </lineage>
</organism>
<accession>A0A3B1BWU6</accession>
<dbReference type="EMBL" id="UOGA01000052">
    <property type="protein sequence ID" value="VAX15958.1"/>
    <property type="molecule type" value="Genomic_DNA"/>
</dbReference>
<dbReference type="InterPro" id="IPR002711">
    <property type="entry name" value="HNH"/>
</dbReference>
<dbReference type="Gene3D" id="1.10.30.50">
    <property type="match status" value="1"/>
</dbReference>
<dbReference type="AlphaFoldDB" id="A0A3B1BWU6"/>
<dbReference type="PANTHER" id="PTHR33877">
    <property type="entry name" value="SLL1193 PROTEIN"/>
    <property type="match status" value="1"/>
</dbReference>
<reference evidence="2" key="1">
    <citation type="submission" date="2018-06" db="EMBL/GenBank/DDBJ databases">
        <authorList>
            <person name="Zhirakovskaya E."/>
        </authorList>
    </citation>
    <scope>NUCLEOTIDE SEQUENCE</scope>
</reference>
<dbReference type="InterPro" id="IPR003615">
    <property type="entry name" value="HNH_nuc"/>
</dbReference>
<evidence type="ECO:0000313" key="2">
    <source>
        <dbReference type="EMBL" id="VAX15958.1"/>
    </source>
</evidence>
<dbReference type="GO" id="GO:0004519">
    <property type="term" value="F:endonuclease activity"/>
    <property type="evidence" value="ECO:0007669"/>
    <property type="project" value="UniProtKB-KW"/>
</dbReference>
<evidence type="ECO:0000259" key="1">
    <source>
        <dbReference type="SMART" id="SM00507"/>
    </source>
</evidence>
<keyword evidence="2" id="KW-0378">Hydrolase</keyword>
<name>A0A3B1BWU6_9ZZZZ</name>
<dbReference type="SMART" id="SM00507">
    <property type="entry name" value="HNHc"/>
    <property type="match status" value="1"/>
</dbReference>
<sequence length="186" mass="21545">MLKTHGGRKMPMEHLRTLVLNSTFEPLQFTSSKRALILSLLGKAEPLEFDGFYIRTPTRSFRLPTVIKLNRFIKRPFRSYVSFSKKNVLRRDNHTCQYCGHRGPELTIDHVIPRSQNGGSTWDNVVTACRKCNLKKGNRTKEESGMQLVRPPKQPKFLFHSSLSDQTPVSHLKSWAKYMPRAYIKL</sequence>
<dbReference type="GO" id="GO:0003676">
    <property type="term" value="F:nucleic acid binding"/>
    <property type="evidence" value="ECO:0007669"/>
    <property type="project" value="InterPro"/>
</dbReference>
<dbReference type="InterPro" id="IPR052892">
    <property type="entry name" value="NA-targeting_endonuclease"/>
</dbReference>
<proteinExistence type="predicted"/>
<keyword evidence="2" id="KW-0255">Endonuclease</keyword>
<dbReference type="GO" id="GO:0008270">
    <property type="term" value="F:zinc ion binding"/>
    <property type="evidence" value="ECO:0007669"/>
    <property type="project" value="InterPro"/>
</dbReference>